<dbReference type="EMBL" id="JANAVB010031415">
    <property type="protein sequence ID" value="KAJ6812118.1"/>
    <property type="molecule type" value="Genomic_DNA"/>
</dbReference>
<dbReference type="AlphaFoldDB" id="A0AAX6F7A5"/>
<gene>
    <name evidence="1" type="ORF">M6B38_151870</name>
</gene>
<sequence>MGARAWVRRSVAGRGRELGHAAESTGAAMGIPQKRTAGVTSALHRLRAKMRRLGTTSCSLERGCSSCGLGRRLDETIAEEVTGSGSIRAAVDCGKGSNHGCSGVASNDGSPWD</sequence>
<organism evidence="1 2">
    <name type="scientific">Iris pallida</name>
    <name type="common">Sweet iris</name>
    <dbReference type="NCBI Taxonomy" id="29817"/>
    <lineage>
        <taxon>Eukaryota</taxon>
        <taxon>Viridiplantae</taxon>
        <taxon>Streptophyta</taxon>
        <taxon>Embryophyta</taxon>
        <taxon>Tracheophyta</taxon>
        <taxon>Spermatophyta</taxon>
        <taxon>Magnoliopsida</taxon>
        <taxon>Liliopsida</taxon>
        <taxon>Asparagales</taxon>
        <taxon>Iridaceae</taxon>
        <taxon>Iridoideae</taxon>
        <taxon>Irideae</taxon>
        <taxon>Iris</taxon>
    </lineage>
</organism>
<comment type="caution">
    <text evidence="1">The sequence shown here is derived from an EMBL/GenBank/DDBJ whole genome shotgun (WGS) entry which is preliminary data.</text>
</comment>
<reference evidence="1" key="1">
    <citation type="journal article" date="2023" name="GigaByte">
        <title>Genome assembly of the bearded iris, Iris pallida Lam.</title>
        <authorList>
            <person name="Bruccoleri R.E."/>
            <person name="Oakeley E.J."/>
            <person name="Faust A.M.E."/>
            <person name="Altorfer M."/>
            <person name="Dessus-Babus S."/>
            <person name="Burckhardt D."/>
            <person name="Oertli M."/>
            <person name="Naumann U."/>
            <person name="Petersen F."/>
            <person name="Wong J."/>
        </authorList>
    </citation>
    <scope>NUCLEOTIDE SEQUENCE</scope>
    <source>
        <strain evidence="1">GSM-AAB239-AS_SAM_17_03QT</strain>
    </source>
</reference>
<dbReference type="Proteomes" id="UP001140949">
    <property type="component" value="Unassembled WGS sequence"/>
</dbReference>
<proteinExistence type="predicted"/>
<reference evidence="1" key="2">
    <citation type="submission" date="2023-04" db="EMBL/GenBank/DDBJ databases">
        <authorList>
            <person name="Bruccoleri R.E."/>
            <person name="Oakeley E.J."/>
            <person name="Faust A.-M."/>
            <person name="Dessus-Babus S."/>
            <person name="Altorfer M."/>
            <person name="Burckhardt D."/>
            <person name="Oertli M."/>
            <person name="Naumann U."/>
            <person name="Petersen F."/>
            <person name="Wong J."/>
        </authorList>
    </citation>
    <scope>NUCLEOTIDE SEQUENCE</scope>
    <source>
        <strain evidence="1">GSM-AAB239-AS_SAM_17_03QT</strain>
        <tissue evidence="1">Leaf</tissue>
    </source>
</reference>
<name>A0AAX6F7A5_IRIPA</name>
<protein>
    <submittedName>
        <fullName evidence="1">Uncharacterized protein</fullName>
    </submittedName>
</protein>
<evidence type="ECO:0000313" key="1">
    <source>
        <dbReference type="EMBL" id="KAJ6812118.1"/>
    </source>
</evidence>
<evidence type="ECO:0000313" key="2">
    <source>
        <dbReference type="Proteomes" id="UP001140949"/>
    </source>
</evidence>
<keyword evidence="2" id="KW-1185">Reference proteome</keyword>
<accession>A0AAX6F7A5</accession>